<sequence length="125" mass="12502">MTTGTWYHLKASIVGCTITAILKTDAGTATTTATATDSGCLASGQAGLRTHLTSASFRNVQVTAAGSSTAAAYSDAWASGASTGWAAYGGTWSTTGGIERQSAGGTDGPKLLSPPRVTPTRSRAT</sequence>
<protein>
    <submittedName>
        <fullName evidence="2">Uncharacterized protein</fullName>
    </submittedName>
</protein>
<gene>
    <name evidence="2" type="ORF">GCM10025869_06810</name>
</gene>
<comment type="caution">
    <text evidence="2">The sequence shown here is derived from an EMBL/GenBank/DDBJ whole genome shotgun (WGS) entry which is preliminary data.</text>
</comment>
<evidence type="ECO:0000313" key="2">
    <source>
        <dbReference type="EMBL" id="GMA90152.1"/>
    </source>
</evidence>
<name>A0ABQ6JTK4_9MICO</name>
<dbReference type="EMBL" id="BSVA01000001">
    <property type="protein sequence ID" value="GMA90152.1"/>
    <property type="molecule type" value="Genomic_DNA"/>
</dbReference>
<feature type="region of interest" description="Disordered" evidence="1">
    <location>
        <begin position="96"/>
        <end position="125"/>
    </location>
</feature>
<evidence type="ECO:0000256" key="1">
    <source>
        <dbReference type="SAM" id="MobiDB-lite"/>
    </source>
</evidence>
<accession>A0ABQ6JTK4</accession>
<reference evidence="3" key="1">
    <citation type="journal article" date="2019" name="Int. J. Syst. Evol. Microbiol.">
        <title>The Global Catalogue of Microorganisms (GCM) 10K type strain sequencing project: providing services to taxonomists for standard genome sequencing and annotation.</title>
        <authorList>
            <consortium name="The Broad Institute Genomics Platform"/>
            <consortium name="The Broad Institute Genome Sequencing Center for Infectious Disease"/>
            <person name="Wu L."/>
            <person name="Ma J."/>
        </authorList>
    </citation>
    <scope>NUCLEOTIDE SEQUENCE [LARGE SCALE GENOMIC DNA]</scope>
    <source>
        <strain evidence="3">NBRC 108755</strain>
    </source>
</reference>
<proteinExistence type="predicted"/>
<dbReference type="Proteomes" id="UP001157069">
    <property type="component" value="Unassembled WGS sequence"/>
</dbReference>
<organism evidence="2 3">
    <name type="scientific">Homoserinibacter gongjuensis</name>
    <dbReference type="NCBI Taxonomy" id="1162968"/>
    <lineage>
        <taxon>Bacteria</taxon>
        <taxon>Bacillati</taxon>
        <taxon>Actinomycetota</taxon>
        <taxon>Actinomycetes</taxon>
        <taxon>Micrococcales</taxon>
        <taxon>Microbacteriaceae</taxon>
        <taxon>Homoserinibacter</taxon>
    </lineage>
</organism>
<dbReference type="RefSeq" id="WP_284297755.1">
    <property type="nucleotide sequence ID" value="NZ_BSVA01000001.1"/>
</dbReference>
<evidence type="ECO:0000313" key="3">
    <source>
        <dbReference type="Proteomes" id="UP001157069"/>
    </source>
</evidence>
<dbReference type="Gene3D" id="2.60.120.560">
    <property type="entry name" value="Exo-inulinase, domain 1"/>
    <property type="match status" value="1"/>
</dbReference>
<keyword evidence="3" id="KW-1185">Reference proteome</keyword>